<organism evidence="1 2">
    <name type="scientific">Zophobas morio</name>
    <dbReference type="NCBI Taxonomy" id="2755281"/>
    <lineage>
        <taxon>Eukaryota</taxon>
        <taxon>Metazoa</taxon>
        <taxon>Ecdysozoa</taxon>
        <taxon>Arthropoda</taxon>
        <taxon>Hexapoda</taxon>
        <taxon>Insecta</taxon>
        <taxon>Pterygota</taxon>
        <taxon>Neoptera</taxon>
        <taxon>Endopterygota</taxon>
        <taxon>Coleoptera</taxon>
        <taxon>Polyphaga</taxon>
        <taxon>Cucujiformia</taxon>
        <taxon>Tenebrionidae</taxon>
        <taxon>Zophobas</taxon>
    </lineage>
</organism>
<dbReference type="Proteomes" id="UP001168821">
    <property type="component" value="Unassembled WGS sequence"/>
</dbReference>
<dbReference type="EMBL" id="JALNTZ010000006">
    <property type="protein sequence ID" value="KAJ3649948.1"/>
    <property type="molecule type" value="Genomic_DNA"/>
</dbReference>
<dbReference type="AlphaFoldDB" id="A0AA38I318"/>
<evidence type="ECO:0000313" key="1">
    <source>
        <dbReference type="EMBL" id="KAJ3649948.1"/>
    </source>
</evidence>
<name>A0AA38I318_9CUCU</name>
<comment type="caution">
    <text evidence="1">The sequence shown here is derived from an EMBL/GenBank/DDBJ whole genome shotgun (WGS) entry which is preliminary data.</text>
</comment>
<keyword evidence="2" id="KW-1185">Reference proteome</keyword>
<reference evidence="1" key="1">
    <citation type="journal article" date="2023" name="G3 (Bethesda)">
        <title>Whole genome assemblies of Zophobas morio and Tenebrio molitor.</title>
        <authorList>
            <person name="Kaur S."/>
            <person name="Stinson S.A."/>
            <person name="diCenzo G.C."/>
        </authorList>
    </citation>
    <scope>NUCLEOTIDE SEQUENCE</scope>
    <source>
        <strain evidence="1">QUZm001</strain>
    </source>
</reference>
<accession>A0AA38I318</accession>
<proteinExistence type="predicted"/>
<sequence length="147" mass="16715">MVNRATACTFFFSSAASSDDNCNSKWLENLRETSTILNAISLSSDFILYYLFCPPFCKVLAKMFRKEKKCKKVQMNVFVLDKQICFDNNGKSINEVTAGKLFQMMHAESNRDSYHSSIYDGSCDRPEEEVVKSNRDTLITLCADSPD</sequence>
<protein>
    <submittedName>
        <fullName evidence="1">Uncharacterized protein</fullName>
    </submittedName>
</protein>
<evidence type="ECO:0000313" key="2">
    <source>
        <dbReference type="Proteomes" id="UP001168821"/>
    </source>
</evidence>
<gene>
    <name evidence="1" type="ORF">Zmor_021662</name>
</gene>